<comment type="caution">
    <text evidence="1">The sequence shown here is derived from an EMBL/GenBank/DDBJ whole genome shotgun (WGS) entry which is preliminary data.</text>
</comment>
<proteinExistence type="predicted"/>
<dbReference type="Proteomes" id="UP000807306">
    <property type="component" value="Unassembled WGS sequence"/>
</dbReference>
<evidence type="ECO:0000313" key="1">
    <source>
        <dbReference type="EMBL" id="KAF9527681.1"/>
    </source>
</evidence>
<gene>
    <name evidence="1" type="ORF">CPB83DRAFT_768125</name>
</gene>
<dbReference type="OrthoDB" id="128646at2759"/>
<evidence type="ECO:0000313" key="2">
    <source>
        <dbReference type="Proteomes" id="UP000807306"/>
    </source>
</evidence>
<feature type="non-terminal residue" evidence="1">
    <location>
        <position position="57"/>
    </location>
</feature>
<name>A0A9P6EDX6_9AGAR</name>
<dbReference type="AlphaFoldDB" id="A0A9P6EDX6"/>
<reference evidence="1" key="1">
    <citation type="submission" date="2020-11" db="EMBL/GenBank/DDBJ databases">
        <authorList>
            <consortium name="DOE Joint Genome Institute"/>
            <person name="Ahrendt S."/>
            <person name="Riley R."/>
            <person name="Andreopoulos W."/>
            <person name="Labutti K."/>
            <person name="Pangilinan J."/>
            <person name="Ruiz-Duenas F.J."/>
            <person name="Barrasa J.M."/>
            <person name="Sanchez-Garcia M."/>
            <person name="Camarero S."/>
            <person name="Miyauchi S."/>
            <person name="Serrano A."/>
            <person name="Linde D."/>
            <person name="Babiker R."/>
            <person name="Drula E."/>
            <person name="Ayuso-Fernandez I."/>
            <person name="Pacheco R."/>
            <person name="Padilla G."/>
            <person name="Ferreira P."/>
            <person name="Barriuso J."/>
            <person name="Kellner H."/>
            <person name="Castanera R."/>
            <person name="Alfaro M."/>
            <person name="Ramirez L."/>
            <person name="Pisabarro A.G."/>
            <person name="Kuo A."/>
            <person name="Tritt A."/>
            <person name="Lipzen A."/>
            <person name="He G."/>
            <person name="Yan M."/>
            <person name="Ng V."/>
            <person name="Cullen D."/>
            <person name="Martin F."/>
            <person name="Rosso M.-N."/>
            <person name="Henrissat B."/>
            <person name="Hibbett D."/>
            <person name="Martinez A.T."/>
            <person name="Grigoriev I.V."/>
        </authorList>
    </citation>
    <scope>NUCLEOTIDE SEQUENCE</scope>
    <source>
        <strain evidence="1">CBS 506.95</strain>
    </source>
</reference>
<accession>A0A9P6EDX6</accession>
<sequence>MKTVETLALLDSGAGGVFIDQRYAIQQGFTMNALDRSITVFNVDETKNKKGTINQYI</sequence>
<protein>
    <submittedName>
        <fullName evidence="1">Uncharacterized protein</fullName>
    </submittedName>
</protein>
<dbReference type="EMBL" id="MU157859">
    <property type="protein sequence ID" value="KAF9527681.1"/>
    <property type="molecule type" value="Genomic_DNA"/>
</dbReference>
<keyword evidence="2" id="KW-1185">Reference proteome</keyword>
<organism evidence="1 2">
    <name type="scientific">Crepidotus variabilis</name>
    <dbReference type="NCBI Taxonomy" id="179855"/>
    <lineage>
        <taxon>Eukaryota</taxon>
        <taxon>Fungi</taxon>
        <taxon>Dikarya</taxon>
        <taxon>Basidiomycota</taxon>
        <taxon>Agaricomycotina</taxon>
        <taxon>Agaricomycetes</taxon>
        <taxon>Agaricomycetidae</taxon>
        <taxon>Agaricales</taxon>
        <taxon>Agaricineae</taxon>
        <taxon>Crepidotaceae</taxon>
        <taxon>Crepidotus</taxon>
    </lineage>
</organism>